<dbReference type="PANTHER" id="PTHR30026:SF20">
    <property type="entry name" value="OUTER MEMBRANE PROTEIN TOLC"/>
    <property type="match status" value="1"/>
</dbReference>
<keyword evidence="5" id="KW-0998">Cell outer membrane</keyword>
<reference evidence="7 8" key="1">
    <citation type="journal article" date="2017" name="Front. Microbiol.">
        <title>Labilibaculum manganireducens gen. nov., sp. nov. and Labilibaculum filiforme sp. nov., Novel Bacteroidetes Isolated from Subsurface Sediments of the Baltic Sea.</title>
        <authorList>
            <person name="Vandieken V."/>
            <person name="Marshall I.P."/>
            <person name="Niemann H."/>
            <person name="Engelen B."/>
            <person name="Cypionka H."/>
        </authorList>
    </citation>
    <scope>NUCLEOTIDE SEQUENCE [LARGE SCALE GENOMIC DNA]</scope>
    <source>
        <strain evidence="7 8">59.10-2M</strain>
    </source>
</reference>
<keyword evidence="8" id="KW-1185">Reference proteome</keyword>
<dbReference type="GO" id="GO:0015288">
    <property type="term" value="F:porin activity"/>
    <property type="evidence" value="ECO:0007669"/>
    <property type="project" value="TreeGrafter"/>
</dbReference>
<evidence type="ECO:0008006" key="9">
    <source>
        <dbReference type="Google" id="ProtNLM"/>
    </source>
</evidence>
<comment type="caution">
    <text evidence="7">The sequence shown here is derived from an EMBL/GenBank/DDBJ whole genome shotgun (WGS) entry which is preliminary data.</text>
</comment>
<evidence type="ECO:0000256" key="4">
    <source>
        <dbReference type="ARBA" id="ARBA00023136"/>
    </source>
</evidence>
<accession>A0A2N3HY61</accession>
<evidence type="ECO:0000256" key="5">
    <source>
        <dbReference type="ARBA" id="ARBA00023237"/>
    </source>
</evidence>
<keyword evidence="6" id="KW-0732">Signal</keyword>
<gene>
    <name evidence="7" type="ORF">BZG01_16490</name>
</gene>
<dbReference type="SUPFAM" id="SSF56954">
    <property type="entry name" value="Outer membrane efflux proteins (OEP)"/>
    <property type="match status" value="1"/>
</dbReference>
<evidence type="ECO:0000256" key="2">
    <source>
        <dbReference type="ARBA" id="ARBA00022452"/>
    </source>
</evidence>
<organism evidence="7 8">
    <name type="scientific">Labilibaculum manganireducens</name>
    <dbReference type="NCBI Taxonomy" id="1940525"/>
    <lineage>
        <taxon>Bacteria</taxon>
        <taxon>Pseudomonadati</taxon>
        <taxon>Bacteroidota</taxon>
        <taxon>Bacteroidia</taxon>
        <taxon>Marinilabiliales</taxon>
        <taxon>Marinifilaceae</taxon>
        <taxon>Labilibaculum</taxon>
    </lineage>
</organism>
<protein>
    <recommendedName>
        <fullName evidence="9">Transporter</fullName>
    </recommendedName>
</protein>
<dbReference type="AlphaFoldDB" id="A0A2N3HY61"/>
<dbReference type="GO" id="GO:0015562">
    <property type="term" value="F:efflux transmembrane transporter activity"/>
    <property type="evidence" value="ECO:0007669"/>
    <property type="project" value="InterPro"/>
</dbReference>
<keyword evidence="3" id="KW-0812">Transmembrane</keyword>
<feature type="signal peptide" evidence="6">
    <location>
        <begin position="1"/>
        <end position="19"/>
    </location>
</feature>
<feature type="chain" id="PRO_5014988504" description="Transporter" evidence="6">
    <location>
        <begin position="20"/>
        <end position="420"/>
    </location>
</feature>
<keyword evidence="4" id="KW-0472">Membrane</keyword>
<dbReference type="PANTHER" id="PTHR30026">
    <property type="entry name" value="OUTER MEMBRANE PROTEIN TOLC"/>
    <property type="match status" value="1"/>
</dbReference>
<name>A0A2N3HY61_9BACT</name>
<sequence length="420" mass="47806">MARYILLLFICAYSFQGSAQSLSLDSCQSLAHENNKRLKEAQMNLQASELVKKNAFTNYFPKLDAGITVFKSDKKLLELGLAGTQMRLLDYANYGHISAIQPIYAGGKVRNGNRLSSLGVEINKENLTLTEDQLKVKTEELFWLSISLQEKMITLLQYEELVNTLLKDVEVSYNAGLIQKSDLLKVQLKQNELSTNKLQLQNSIDMVAMTLCQHLGIKYSEKIRFEDELLTTDLPIQYFEIHNESVVNRSEFKILSKLKRVEELKYKMIKGDILPQFAIGASGMYLDVLDNDNTSLLAFATLSIPISDWWGGGHRLKESKVHIRIAQNKIDETSELLELEMEKEYRDLNEEYQRITVSQKSVIQAEEHHKVIKDNYSAGLVNTSDLLEAQAMLQEAKDGETDALCTYKIRLANYLKSIGK</sequence>
<evidence type="ECO:0000256" key="3">
    <source>
        <dbReference type="ARBA" id="ARBA00022692"/>
    </source>
</evidence>
<evidence type="ECO:0000256" key="6">
    <source>
        <dbReference type="SAM" id="SignalP"/>
    </source>
</evidence>
<dbReference type="InterPro" id="IPR051906">
    <property type="entry name" value="TolC-like"/>
</dbReference>
<evidence type="ECO:0000313" key="8">
    <source>
        <dbReference type="Proteomes" id="UP000233618"/>
    </source>
</evidence>
<keyword evidence="2" id="KW-1134">Transmembrane beta strand</keyword>
<dbReference type="GO" id="GO:1990281">
    <property type="term" value="C:efflux pump complex"/>
    <property type="evidence" value="ECO:0007669"/>
    <property type="project" value="TreeGrafter"/>
</dbReference>
<evidence type="ECO:0000313" key="7">
    <source>
        <dbReference type="EMBL" id="PKQ62981.1"/>
    </source>
</evidence>
<dbReference type="EMBL" id="MVDE01000031">
    <property type="protein sequence ID" value="PKQ62981.1"/>
    <property type="molecule type" value="Genomic_DNA"/>
</dbReference>
<proteinExistence type="predicted"/>
<evidence type="ECO:0000256" key="1">
    <source>
        <dbReference type="ARBA" id="ARBA00004442"/>
    </source>
</evidence>
<dbReference type="Gene3D" id="1.20.1600.10">
    <property type="entry name" value="Outer membrane efflux proteins (OEP)"/>
    <property type="match status" value="1"/>
</dbReference>
<dbReference type="GO" id="GO:0009279">
    <property type="term" value="C:cell outer membrane"/>
    <property type="evidence" value="ECO:0007669"/>
    <property type="project" value="UniProtKB-SubCell"/>
</dbReference>
<comment type="subcellular location">
    <subcellularLocation>
        <location evidence="1">Cell outer membrane</location>
    </subcellularLocation>
</comment>
<dbReference type="Proteomes" id="UP000233618">
    <property type="component" value="Unassembled WGS sequence"/>
</dbReference>
<dbReference type="RefSeq" id="WP_180327363.1">
    <property type="nucleotide sequence ID" value="NZ_MVDE01000031.1"/>
</dbReference>